<dbReference type="STRING" id="216946.STURO_v1c09240"/>
<dbReference type="PATRIC" id="fig|216946.3.peg.959"/>
<reference evidence="1 2" key="1">
    <citation type="journal article" date="2015" name="Genome Announc.">
        <title>Complete Genome Sequence of Spiroplasma turonicum Strain Tab4cT, a Parasite of a Horse Fly, Haematopota sp. (Diptera: Tabanidae).</title>
        <authorList>
            <person name="Davis R.E."/>
            <person name="Shao J."/>
            <person name="Zhao Y."/>
            <person name="Gasparich G.E."/>
            <person name="Gaynor B.J."/>
            <person name="Donofrio N."/>
        </authorList>
    </citation>
    <scope>NUCLEOTIDE SEQUENCE [LARGE SCALE GENOMIC DNA]</scope>
    <source>
        <strain evidence="1 2">Tab4c</strain>
    </source>
</reference>
<proteinExistence type="predicted"/>
<evidence type="ECO:0000313" key="1">
    <source>
        <dbReference type="EMBL" id="AKU80175.1"/>
    </source>
</evidence>
<dbReference type="Proteomes" id="UP000067243">
    <property type="component" value="Chromosome"/>
</dbReference>
<dbReference type="RefSeq" id="WP_075060746.1">
    <property type="nucleotide sequence ID" value="NZ_CP012328.1"/>
</dbReference>
<organism evidence="1 2">
    <name type="scientific">Spiroplasma turonicum</name>
    <dbReference type="NCBI Taxonomy" id="216946"/>
    <lineage>
        <taxon>Bacteria</taxon>
        <taxon>Bacillati</taxon>
        <taxon>Mycoplasmatota</taxon>
        <taxon>Mollicutes</taxon>
        <taxon>Entomoplasmatales</taxon>
        <taxon>Spiroplasmataceae</taxon>
        <taxon>Spiroplasma</taxon>
    </lineage>
</organism>
<dbReference type="KEGG" id="stur:STURON_00929"/>
<name>A0A0K1P7A6_9MOLU</name>
<dbReference type="EMBL" id="CP012328">
    <property type="protein sequence ID" value="AKU80175.1"/>
    <property type="molecule type" value="Genomic_DNA"/>
</dbReference>
<dbReference type="OrthoDB" id="390792at2"/>
<keyword evidence="2" id="KW-1185">Reference proteome</keyword>
<dbReference type="AlphaFoldDB" id="A0A0K1P7A6"/>
<gene>
    <name evidence="1" type="ORF">STURON_00929</name>
</gene>
<accession>A0A0K1P7A6</accession>
<evidence type="ECO:0000313" key="2">
    <source>
        <dbReference type="Proteomes" id="UP000067243"/>
    </source>
</evidence>
<sequence>MGELTYKENKNNRSFINYVKNKDEVNVGLTNSLVVIKSNMLDEDYLDQKQFANFEYINKSKTKVSKTFNINGLQGQELAFENFEENSLLSFNSIINSIFVQTSECNNSLFGYVNDYGDFNELNIYYMTIKGTKGENNFNIFVYKIYALWEEQFSSINAQATLIYDKNIYIE</sequence>
<protein>
    <submittedName>
        <fullName evidence="1">Uncharacterized protein</fullName>
    </submittedName>
</protein>